<evidence type="ECO:0008006" key="3">
    <source>
        <dbReference type="Google" id="ProtNLM"/>
    </source>
</evidence>
<dbReference type="SUPFAM" id="SSF55729">
    <property type="entry name" value="Acyl-CoA N-acyltransferases (Nat)"/>
    <property type="match status" value="1"/>
</dbReference>
<dbReference type="InterPro" id="IPR050644">
    <property type="entry name" value="PG_Glycine_Bridge_Synth"/>
</dbReference>
<organism evidence="1 2">
    <name type="scientific">Polaribacter aestuariivivens</name>
    <dbReference type="NCBI Taxonomy" id="2304626"/>
    <lineage>
        <taxon>Bacteria</taxon>
        <taxon>Pseudomonadati</taxon>
        <taxon>Bacteroidota</taxon>
        <taxon>Flavobacteriia</taxon>
        <taxon>Flavobacteriales</taxon>
        <taxon>Flavobacteriaceae</taxon>
    </lineage>
</organism>
<evidence type="ECO:0000313" key="2">
    <source>
        <dbReference type="Proteomes" id="UP000307140"/>
    </source>
</evidence>
<gene>
    <name evidence="1" type="ORF">FDT66_10280</name>
</gene>
<keyword evidence="2" id="KW-1185">Reference proteome</keyword>
<accession>A0A5S3N3Y0</accession>
<dbReference type="Proteomes" id="UP000307140">
    <property type="component" value="Unassembled WGS sequence"/>
</dbReference>
<dbReference type="EMBL" id="VANR01000005">
    <property type="protein sequence ID" value="TMM29502.1"/>
    <property type="molecule type" value="Genomic_DNA"/>
</dbReference>
<proteinExistence type="predicted"/>
<dbReference type="InterPro" id="IPR016181">
    <property type="entry name" value="Acyl_CoA_acyltransferase"/>
</dbReference>
<dbReference type="AlphaFoldDB" id="A0A5S3N3Y0"/>
<dbReference type="Gene3D" id="3.40.630.30">
    <property type="match status" value="1"/>
</dbReference>
<dbReference type="PANTHER" id="PTHR36174">
    <property type="entry name" value="LIPID II:GLYCINE GLYCYLTRANSFERASE"/>
    <property type="match status" value="1"/>
</dbReference>
<dbReference type="OrthoDB" id="1113003at2"/>
<reference evidence="1 2" key="1">
    <citation type="submission" date="2019-05" db="EMBL/GenBank/DDBJ databases">
        <title>Polaribacter aestuariivivens sp. nov., isolated from a tidal flat.</title>
        <authorList>
            <person name="Yoon J.-H."/>
        </authorList>
    </citation>
    <scope>NUCLEOTIDE SEQUENCE [LARGE SCALE GENOMIC DNA]</scope>
    <source>
        <strain evidence="1 2">DBTF-3</strain>
    </source>
</reference>
<dbReference type="RefSeq" id="WP_138536195.1">
    <property type="nucleotide sequence ID" value="NZ_VANR01000005.1"/>
</dbReference>
<evidence type="ECO:0000313" key="1">
    <source>
        <dbReference type="EMBL" id="TMM29502.1"/>
    </source>
</evidence>
<name>A0A5S3N3Y0_9FLAO</name>
<sequence length="302" mass="35856">MIQYIKRKNLDVLKYDTCIENSIQSRIYGFSWYLDIVADNWDVLVLDDYKAVMPIPWRKKFGIKYMYPPFWVLELGIFSLDHNLDTNTFLKHLFKEFKFVDSRLNSDNNITLNQQYLQQKTMQILNLDKDYNTLFNNYRKDRKKDLKKALKLDLTEKWNDNPENLISLFKENVGTRTPNIVESDYLILNKLIRACLQNNVGEILSIYDHKNLLVASGFFLKHNNVVTILISSTDFKNRNNGANTFLIDRAIFKFEKNYKVFNFGGSSIQTIAKYFLSFNAETKKYQHIKYNKLPILLKLFKR</sequence>
<dbReference type="PANTHER" id="PTHR36174:SF1">
    <property type="entry name" value="LIPID II:GLYCINE GLYCYLTRANSFERASE"/>
    <property type="match status" value="1"/>
</dbReference>
<comment type="caution">
    <text evidence="1">The sequence shown here is derived from an EMBL/GenBank/DDBJ whole genome shotgun (WGS) entry which is preliminary data.</text>
</comment>
<protein>
    <recommendedName>
        <fullName evidence="3">GNAT family N-acetyltransferase</fullName>
    </recommendedName>
</protein>